<evidence type="ECO:0000256" key="8">
    <source>
        <dbReference type="ARBA" id="ARBA00022898"/>
    </source>
</evidence>
<comment type="catalytic activity">
    <reaction evidence="12">
        <text>L-arginine + H(+) = agmatine + CO2</text>
        <dbReference type="Rhea" id="RHEA:17641"/>
        <dbReference type="ChEBI" id="CHEBI:15378"/>
        <dbReference type="ChEBI" id="CHEBI:16526"/>
        <dbReference type="ChEBI" id="CHEBI:32682"/>
        <dbReference type="ChEBI" id="CHEBI:58145"/>
        <dbReference type="EC" id="4.1.1.19"/>
    </reaction>
</comment>
<evidence type="ECO:0000256" key="6">
    <source>
        <dbReference type="ARBA" id="ARBA00022793"/>
    </source>
</evidence>
<dbReference type="PANTHER" id="PTHR43295">
    <property type="entry name" value="ARGININE DECARBOXYLASE"/>
    <property type="match status" value="1"/>
</dbReference>
<dbReference type="PANTHER" id="PTHR43295:SF9">
    <property type="entry name" value="BIOSYNTHETIC ARGININE DECARBOXYLASE"/>
    <property type="match status" value="1"/>
</dbReference>
<evidence type="ECO:0000256" key="12">
    <source>
        <dbReference type="HAMAP-Rule" id="MF_01417"/>
    </source>
</evidence>
<keyword evidence="7 12" id="KW-0460">Magnesium</keyword>
<evidence type="ECO:0000313" key="18">
    <source>
        <dbReference type="EMBL" id="QFY44277.1"/>
    </source>
</evidence>
<dbReference type="Gene3D" id="1.10.287.3440">
    <property type="match status" value="1"/>
</dbReference>
<sequence>MTSWNLQQARETYAIDHWGADYFDINAQGRVAVHPKGTRDDAGIDLTRVIARIREEGLSLPVLLRFTDILRHRVALLHEAFAHAREDTEYQGSYTPVYPIKVNQQRAVIKSILDQGNSVVGLEAGSKPELLAVLAMAGTASIVICNGYKDRAYIRLALIGRRLGLKVFIVIEKLSELATVIAESRDLGITPQLGVRVRLSSISSGKWQNSGGEKSKFGLHASEILKLIQQLEAVNGLEWLKLMHFHMGSQVANISDIKTALREAGRYYAELHQLGATIEYADVGGGLGIDYEGTHSISDCSINYSIREYAACIVRAFEDICSVHELPHPNLLTESGRAMSAHHAVLVTHVVDIERVVDHEPPPTQSEKQPLQNLSDILERIGREPVLPLYHDAQFDLKEARAMYVAGHLSLAELAEAESLNAAISHRIKQRLDVRLRAHRDALDELNDKLADKFFCNFSVFQSMPDAWAIDQIFPVMPLQRLDQKPERRAILQDLTCDSDGQLKAYLDQQSIETTLAVHDVKPDEEYLLGMFLVGAYQEILGDMHNLFGDTHSVNVKQLDDGDFHLYGSTRGESTDDLLRYVHIKRDALEIAFHRKLMEAGIAPEQRKQFENELVAGLSAYTYLEN</sequence>
<dbReference type="Pfam" id="PF02784">
    <property type="entry name" value="Orn_Arg_deC_N"/>
    <property type="match status" value="1"/>
</dbReference>
<protein>
    <recommendedName>
        <fullName evidence="12">Biosynthetic arginine decarboxylase</fullName>
        <shortName evidence="12">ADC</shortName>
        <ecNumber evidence="12">4.1.1.19</ecNumber>
    </recommendedName>
</protein>
<evidence type="ECO:0000256" key="5">
    <source>
        <dbReference type="ARBA" id="ARBA00022723"/>
    </source>
</evidence>
<evidence type="ECO:0000256" key="11">
    <source>
        <dbReference type="ARBA" id="ARBA00023239"/>
    </source>
</evidence>
<accession>A0A5Q0BQB9</accession>
<feature type="active site" description="Proton donor" evidence="14">
    <location>
        <position position="497"/>
    </location>
</feature>
<comment type="function">
    <text evidence="3 12">Catalyzes the biosynthesis of agmatine from arginine.</text>
</comment>
<evidence type="ECO:0000256" key="1">
    <source>
        <dbReference type="ARBA" id="ARBA00001933"/>
    </source>
</evidence>
<dbReference type="GO" id="GO:0008792">
    <property type="term" value="F:arginine decarboxylase activity"/>
    <property type="evidence" value="ECO:0007669"/>
    <property type="project" value="UniProtKB-UniRule"/>
</dbReference>
<evidence type="ECO:0000259" key="15">
    <source>
        <dbReference type="Pfam" id="PF02784"/>
    </source>
</evidence>
<evidence type="ECO:0000256" key="3">
    <source>
        <dbReference type="ARBA" id="ARBA00002257"/>
    </source>
</evidence>
<dbReference type="GO" id="GO:0006527">
    <property type="term" value="P:L-arginine catabolic process"/>
    <property type="evidence" value="ECO:0007669"/>
    <property type="project" value="InterPro"/>
</dbReference>
<evidence type="ECO:0000259" key="17">
    <source>
        <dbReference type="Pfam" id="PF17944"/>
    </source>
</evidence>
<dbReference type="InterPro" id="IPR009006">
    <property type="entry name" value="Ala_racemase/Decarboxylase_C"/>
</dbReference>
<dbReference type="GO" id="GO:0046872">
    <property type="term" value="F:metal ion binding"/>
    <property type="evidence" value="ECO:0007669"/>
    <property type="project" value="UniProtKB-KW"/>
</dbReference>
<keyword evidence="8 12" id="KW-0663">Pyridoxal phosphate</keyword>
<dbReference type="EC" id="4.1.1.19" evidence="12"/>
<dbReference type="Proteomes" id="UP000325755">
    <property type="component" value="Chromosome"/>
</dbReference>
<dbReference type="PROSITE" id="PS00878">
    <property type="entry name" value="ODR_DC_2_1"/>
    <property type="match status" value="1"/>
</dbReference>
<gene>
    <name evidence="12 18" type="primary">speA</name>
    <name evidence="18" type="ORF">F6R98_17905</name>
</gene>
<dbReference type="Gene3D" id="1.20.58.930">
    <property type="match status" value="1"/>
</dbReference>
<comment type="pathway">
    <text evidence="12">Amine and polyamine biosynthesis; agmatine biosynthesis; agmatine from L-arginine: step 1/1.</text>
</comment>
<evidence type="ECO:0000256" key="7">
    <source>
        <dbReference type="ARBA" id="ARBA00022842"/>
    </source>
</evidence>
<comment type="cofactor">
    <cofactor evidence="1 12 13">
        <name>pyridoxal 5'-phosphate</name>
        <dbReference type="ChEBI" id="CHEBI:597326"/>
    </cofactor>
</comment>
<dbReference type="HAMAP" id="MF_01417">
    <property type="entry name" value="SpeA"/>
    <property type="match status" value="1"/>
</dbReference>
<comment type="similarity">
    <text evidence="4 12">Belongs to the Orn/Lys/Arg decarboxylase class-II family. SpeA subfamily.</text>
</comment>
<dbReference type="InterPro" id="IPR040634">
    <property type="entry name" value="Arg_decarb_HB"/>
</dbReference>
<evidence type="ECO:0000313" key="19">
    <source>
        <dbReference type="Proteomes" id="UP000325755"/>
    </source>
</evidence>
<dbReference type="CDD" id="cd06830">
    <property type="entry name" value="PLPDE_III_ADC"/>
    <property type="match status" value="1"/>
</dbReference>
<evidence type="ECO:0000256" key="10">
    <source>
        <dbReference type="ARBA" id="ARBA00023115"/>
    </source>
</evidence>
<dbReference type="EMBL" id="CP044205">
    <property type="protein sequence ID" value="QFY44277.1"/>
    <property type="molecule type" value="Genomic_DNA"/>
</dbReference>
<dbReference type="Pfam" id="PF17810">
    <property type="entry name" value="Arg_decarb_HB"/>
    <property type="match status" value="1"/>
</dbReference>
<dbReference type="PIRSF" id="PIRSF001336">
    <property type="entry name" value="Arg_decrbxlase"/>
    <property type="match status" value="1"/>
</dbReference>
<dbReference type="RefSeq" id="WP_153250244.1">
    <property type="nucleotide sequence ID" value="NZ_CP044205.1"/>
</dbReference>
<feature type="domain" description="Orn/DAP/Arg decarboxylase 2 N-terminal" evidence="15">
    <location>
        <begin position="87"/>
        <end position="341"/>
    </location>
</feature>
<evidence type="ECO:0000256" key="14">
    <source>
        <dbReference type="PIRSR" id="PIRSR600183-50"/>
    </source>
</evidence>
<evidence type="ECO:0000259" key="16">
    <source>
        <dbReference type="Pfam" id="PF17810"/>
    </source>
</evidence>
<dbReference type="PRINTS" id="PR01180">
    <property type="entry name" value="ARGDCRBXLASE"/>
</dbReference>
<dbReference type="InParanoid" id="A0A5Q0BQB9"/>
<proteinExistence type="inferred from homology"/>
<dbReference type="UniPathway" id="UPA00186">
    <property type="reaction ID" value="UER00284"/>
</dbReference>
<feature type="domain" description="Arginine decarboxylase helical bundle" evidence="16">
    <location>
        <begin position="366"/>
        <end position="447"/>
    </location>
</feature>
<dbReference type="NCBIfam" id="NF003763">
    <property type="entry name" value="PRK05354.1"/>
    <property type="match status" value="1"/>
</dbReference>
<comment type="caution">
    <text evidence="12">Lacks conserved residue(s) required for the propagation of feature annotation.</text>
</comment>
<evidence type="ECO:0000256" key="9">
    <source>
        <dbReference type="ARBA" id="ARBA00023066"/>
    </source>
</evidence>
<dbReference type="OrthoDB" id="9802658at2"/>
<keyword evidence="6 12" id="KW-0210">Decarboxylase</keyword>
<dbReference type="InterPro" id="IPR022644">
    <property type="entry name" value="De-COase2_N"/>
</dbReference>
<dbReference type="Gene3D" id="2.40.37.10">
    <property type="entry name" value="Lyase, Ornithine Decarboxylase, Chain A, domain 1"/>
    <property type="match status" value="1"/>
</dbReference>
<dbReference type="InterPro" id="IPR002985">
    <property type="entry name" value="Arg_decrbxlase"/>
</dbReference>
<dbReference type="NCBIfam" id="TIGR01273">
    <property type="entry name" value="speA"/>
    <property type="match status" value="1"/>
</dbReference>
<keyword evidence="9 12" id="KW-0745">Spermidine biosynthesis</keyword>
<evidence type="ECO:0000256" key="4">
    <source>
        <dbReference type="ARBA" id="ARBA00008357"/>
    </source>
</evidence>
<evidence type="ECO:0000256" key="13">
    <source>
        <dbReference type="PIRSR" id="PIRSR001336-50"/>
    </source>
</evidence>
<dbReference type="InterPro" id="IPR022653">
    <property type="entry name" value="De-COase2_pyr-phos_BS"/>
</dbReference>
<feature type="domain" description="Arginine decarboxylase C-terminal helical" evidence="17">
    <location>
        <begin position="576"/>
        <end position="624"/>
    </location>
</feature>
<keyword evidence="5 12" id="KW-0479">Metal-binding</keyword>
<dbReference type="GO" id="GO:0008295">
    <property type="term" value="P:spermidine biosynthetic process"/>
    <property type="evidence" value="ECO:0007669"/>
    <property type="project" value="UniProtKB-UniRule"/>
</dbReference>
<dbReference type="InterPro" id="IPR041128">
    <property type="entry name" value="Arg_decarbox_C"/>
</dbReference>
<dbReference type="GO" id="GO:0033388">
    <property type="term" value="P:putrescine biosynthetic process from arginine"/>
    <property type="evidence" value="ECO:0007669"/>
    <property type="project" value="UniProtKB-ARBA"/>
</dbReference>
<keyword evidence="10 12" id="KW-0620">Polyamine biosynthesis</keyword>
<dbReference type="FunCoup" id="A0A5Q0BQB9">
    <property type="interactions" value="139"/>
</dbReference>
<evidence type="ECO:0000256" key="2">
    <source>
        <dbReference type="ARBA" id="ARBA00001946"/>
    </source>
</evidence>
<keyword evidence="11 12" id="KW-0456">Lyase</keyword>
<dbReference type="Gene3D" id="3.20.20.10">
    <property type="entry name" value="Alanine racemase"/>
    <property type="match status" value="1"/>
</dbReference>
<dbReference type="SUPFAM" id="SSF51419">
    <property type="entry name" value="PLP-binding barrel"/>
    <property type="match status" value="1"/>
</dbReference>
<dbReference type="AlphaFoldDB" id="A0A5Q0BQB9"/>
<dbReference type="KEGG" id="mmob:F6R98_17905"/>
<reference evidence="18 19" key="1">
    <citation type="submission" date="2019-09" db="EMBL/GenBank/DDBJ databases">
        <title>Ecophysiology of the spiral-shaped methanotroph Methylospira mobilis as revealed by the complete genome sequence.</title>
        <authorList>
            <person name="Oshkin I.Y."/>
            <person name="Dedysh S.N."/>
            <person name="Miroshnikov K."/>
            <person name="Danilova O.V."/>
            <person name="Hakobyan A."/>
            <person name="Liesack W."/>
        </authorList>
    </citation>
    <scope>NUCLEOTIDE SEQUENCE [LARGE SCALE GENOMIC DNA]</scope>
    <source>
        <strain evidence="18 19">Shm1</strain>
    </source>
</reference>
<keyword evidence="19" id="KW-1185">Reference proteome</keyword>
<comment type="cofactor">
    <cofactor evidence="2 12">
        <name>Mg(2+)</name>
        <dbReference type="ChEBI" id="CHEBI:18420"/>
    </cofactor>
</comment>
<name>A0A5Q0BQB9_9GAMM</name>
<dbReference type="Pfam" id="PF17944">
    <property type="entry name" value="Arg_decarbox_C"/>
    <property type="match status" value="1"/>
</dbReference>
<dbReference type="InterPro" id="IPR029066">
    <property type="entry name" value="PLP-binding_barrel"/>
</dbReference>
<dbReference type="PRINTS" id="PR01179">
    <property type="entry name" value="ODADCRBXLASE"/>
</dbReference>
<dbReference type="InterPro" id="IPR000183">
    <property type="entry name" value="Orn/DAP/Arg_de-COase"/>
</dbReference>
<feature type="modified residue" description="N6-(pyridoxal phosphate)lysine" evidence="12 13">
    <location>
        <position position="101"/>
    </location>
</feature>
<dbReference type="FunFam" id="3.20.20.10:FF:000001">
    <property type="entry name" value="Biosynthetic arginine decarboxylase"/>
    <property type="match status" value="1"/>
</dbReference>
<organism evidence="18 19">
    <name type="scientific">Candidatus Methylospira mobilis</name>
    <dbReference type="NCBI Taxonomy" id="1808979"/>
    <lineage>
        <taxon>Bacteria</taxon>
        <taxon>Pseudomonadati</taxon>
        <taxon>Pseudomonadota</taxon>
        <taxon>Gammaproteobacteria</taxon>
        <taxon>Methylococcales</taxon>
        <taxon>Methylococcaceae</taxon>
        <taxon>Candidatus Methylospira</taxon>
    </lineage>
</organism>